<organism evidence="2 3">
    <name type="scientific">Candidatus Caccopulliclostridium gallistercoris</name>
    <dbReference type="NCBI Taxonomy" id="2840719"/>
    <lineage>
        <taxon>Bacteria</taxon>
        <taxon>Bacillati</taxon>
        <taxon>Bacillota</taxon>
        <taxon>Clostridia</taxon>
        <taxon>Candidatus Caccopulliclostridium</taxon>
    </lineage>
</organism>
<accession>A0A9D1NEG4</accession>
<comment type="caution">
    <text evidence="2">The sequence shown here is derived from an EMBL/GenBank/DDBJ whole genome shotgun (WGS) entry which is preliminary data.</text>
</comment>
<keyword evidence="1" id="KW-0472">Membrane</keyword>
<feature type="transmembrane region" description="Helical" evidence="1">
    <location>
        <begin position="41"/>
        <end position="59"/>
    </location>
</feature>
<evidence type="ECO:0008006" key="4">
    <source>
        <dbReference type="Google" id="ProtNLM"/>
    </source>
</evidence>
<protein>
    <recommendedName>
        <fullName evidence="4">Sporulation integral membrane protein YlbJ</fullName>
    </recommendedName>
</protein>
<dbReference type="EMBL" id="DVOJ01000005">
    <property type="protein sequence ID" value="HIV01189.1"/>
    <property type="molecule type" value="Genomic_DNA"/>
</dbReference>
<feature type="transmembrane region" description="Helical" evidence="1">
    <location>
        <begin position="80"/>
        <end position="100"/>
    </location>
</feature>
<feature type="transmembrane region" description="Helical" evidence="1">
    <location>
        <begin position="150"/>
        <end position="169"/>
    </location>
</feature>
<evidence type="ECO:0000256" key="1">
    <source>
        <dbReference type="SAM" id="Phobius"/>
    </source>
</evidence>
<sequence>MRLSNKFKINKNVILIFIILILLIAIVVNPAVYITSCLNGLVVWATVVLPALLPFMFFTKTLTELGVADILATKFKLFPKIFKVPSVAIYVFVLSILSGYPVGAKIVADLYENGSITKEEAYKITTFTSNSGPMFILGSVGIGMLASKNLGIIILISHILGALINGLLYRNHKEKNIEINKKIILKNNSSIGELMWNTVHSVLIIGGFIALFFVIIEILNNLNIFYPISSLFSKIFNLDINIFNSIFNGIFEITRGCLDISKLGLNEFFTGVLCTFIISFGGLATTMQALVFLKKFDMKMSFFLKQKITHAIFASAISALLLLIF</sequence>
<evidence type="ECO:0000313" key="3">
    <source>
        <dbReference type="Proteomes" id="UP000886861"/>
    </source>
</evidence>
<reference evidence="2" key="2">
    <citation type="journal article" date="2021" name="PeerJ">
        <title>Extensive microbial diversity within the chicken gut microbiome revealed by metagenomics and culture.</title>
        <authorList>
            <person name="Gilroy R."/>
            <person name="Ravi A."/>
            <person name="Getino M."/>
            <person name="Pursley I."/>
            <person name="Horton D.L."/>
            <person name="Alikhan N.F."/>
            <person name="Baker D."/>
            <person name="Gharbi K."/>
            <person name="Hall N."/>
            <person name="Watson M."/>
            <person name="Adriaenssens E.M."/>
            <person name="Foster-Nyarko E."/>
            <person name="Jarju S."/>
            <person name="Secka A."/>
            <person name="Antonio M."/>
            <person name="Oren A."/>
            <person name="Chaudhuri R.R."/>
            <person name="La Ragione R."/>
            <person name="Hildebrand F."/>
            <person name="Pallen M.J."/>
        </authorList>
    </citation>
    <scope>NUCLEOTIDE SEQUENCE</scope>
    <source>
        <strain evidence="2">CHK186-9395</strain>
    </source>
</reference>
<feature type="transmembrane region" description="Helical" evidence="1">
    <location>
        <begin position="268"/>
        <end position="287"/>
    </location>
</feature>
<gene>
    <name evidence="2" type="ORF">IAA62_01365</name>
</gene>
<reference evidence="2" key="1">
    <citation type="submission" date="2020-10" db="EMBL/GenBank/DDBJ databases">
        <authorList>
            <person name="Gilroy R."/>
        </authorList>
    </citation>
    <scope>NUCLEOTIDE SEQUENCE</scope>
    <source>
        <strain evidence="2">CHK186-9395</strain>
    </source>
</reference>
<name>A0A9D1NEG4_9FIRM</name>
<keyword evidence="1" id="KW-1133">Transmembrane helix</keyword>
<proteinExistence type="predicted"/>
<keyword evidence="1" id="KW-0812">Transmembrane</keyword>
<evidence type="ECO:0000313" key="2">
    <source>
        <dbReference type="EMBL" id="HIV01189.1"/>
    </source>
</evidence>
<feature type="transmembrane region" description="Helical" evidence="1">
    <location>
        <begin position="190"/>
        <end position="216"/>
    </location>
</feature>
<feature type="transmembrane region" description="Helical" evidence="1">
    <location>
        <begin position="12"/>
        <end position="35"/>
    </location>
</feature>
<dbReference type="AlphaFoldDB" id="A0A9D1NEG4"/>
<dbReference type="Proteomes" id="UP000886861">
    <property type="component" value="Unassembled WGS sequence"/>
</dbReference>
<feature type="transmembrane region" description="Helical" evidence="1">
    <location>
        <begin position="308"/>
        <end position="324"/>
    </location>
</feature>